<feature type="transmembrane region" description="Helical" evidence="1">
    <location>
        <begin position="206"/>
        <end position="238"/>
    </location>
</feature>
<evidence type="ECO:0000259" key="2">
    <source>
        <dbReference type="Pfam" id="PF01757"/>
    </source>
</evidence>
<feature type="transmembrane region" description="Helical" evidence="1">
    <location>
        <begin position="35"/>
        <end position="57"/>
    </location>
</feature>
<accession>A0A7W9BNE7</accession>
<feature type="transmembrane region" description="Helical" evidence="1">
    <location>
        <begin position="78"/>
        <end position="98"/>
    </location>
</feature>
<evidence type="ECO:0000313" key="3">
    <source>
        <dbReference type="EMBL" id="MBB5723630.1"/>
    </source>
</evidence>
<sequence>MTSDPIRNASFDYVRLIAVIGIIWFHTGAPQGHIGYSGLSYFLMLLVFLAVPQISHLRCTKHRAPAFLRYAAARGRRLILPWLAASLLFGGLKMADVSRGATWASEFNTTMWLTGTAIHLWFLPFAFVICLAVWPLGRWMTHMSRAVQLHLCMTLMCLSLMALAFWQIANLASPIAEWAYALPSVFLGAALALTGGRVGRMIAVTALFFCMALSANWTVGLLQLGIATTALIICHVIQTKPNAVSAFAARASLGIYLIHPAVAAVAMRSHMIPDNSTSLAVVVTLGSLGIVMLWETIKATAPAGKPLPAQSPQRPAKSP</sequence>
<dbReference type="InterPro" id="IPR002656">
    <property type="entry name" value="Acyl_transf_3_dom"/>
</dbReference>
<keyword evidence="1" id="KW-1133">Transmembrane helix</keyword>
<evidence type="ECO:0000256" key="1">
    <source>
        <dbReference type="SAM" id="Phobius"/>
    </source>
</evidence>
<keyword evidence="4" id="KW-1185">Reference proteome</keyword>
<name>A0A7W9BNE7_9RHOB</name>
<protein>
    <recommendedName>
        <fullName evidence="2">Acyltransferase 3 domain-containing protein</fullName>
    </recommendedName>
</protein>
<dbReference type="Proteomes" id="UP000535415">
    <property type="component" value="Unassembled WGS sequence"/>
</dbReference>
<reference evidence="3 4" key="1">
    <citation type="submission" date="2020-08" db="EMBL/GenBank/DDBJ databases">
        <title>Genomic Encyclopedia of Type Strains, Phase IV (KMG-IV): sequencing the most valuable type-strain genomes for metagenomic binning, comparative biology and taxonomic classification.</title>
        <authorList>
            <person name="Goeker M."/>
        </authorList>
    </citation>
    <scope>NUCLEOTIDE SEQUENCE [LARGE SCALE GENOMIC DNA]</scope>
    <source>
        <strain evidence="3 4">DSM 101064</strain>
    </source>
</reference>
<dbReference type="Pfam" id="PF01757">
    <property type="entry name" value="Acyl_transf_3"/>
    <property type="match status" value="1"/>
</dbReference>
<dbReference type="GO" id="GO:0016747">
    <property type="term" value="F:acyltransferase activity, transferring groups other than amino-acyl groups"/>
    <property type="evidence" value="ECO:0007669"/>
    <property type="project" value="InterPro"/>
</dbReference>
<keyword evidence="1" id="KW-0812">Transmembrane</keyword>
<feature type="transmembrane region" description="Helical" evidence="1">
    <location>
        <begin position="244"/>
        <end position="267"/>
    </location>
</feature>
<proteinExistence type="predicted"/>
<evidence type="ECO:0000313" key="4">
    <source>
        <dbReference type="Proteomes" id="UP000535415"/>
    </source>
</evidence>
<feature type="transmembrane region" description="Helical" evidence="1">
    <location>
        <begin position="149"/>
        <end position="169"/>
    </location>
</feature>
<feature type="domain" description="Acyltransferase 3" evidence="2">
    <location>
        <begin position="8"/>
        <end position="291"/>
    </location>
</feature>
<feature type="transmembrane region" description="Helical" evidence="1">
    <location>
        <begin position="279"/>
        <end position="297"/>
    </location>
</feature>
<feature type="transmembrane region" description="Helical" evidence="1">
    <location>
        <begin position="175"/>
        <end position="194"/>
    </location>
</feature>
<gene>
    <name evidence="3" type="ORF">FHS72_003275</name>
</gene>
<dbReference type="RefSeq" id="WP_183530706.1">
    <property type="nucleotide sequence ID" value="NZ_JACIJM010000012.1"/>
</dbReference>
<keyword evidence="1" id="KW-0472">Membrane</keyword>
<dbReference type="AlphaFoldDB" id="A0A7W9BNE7"/>
<dbReference type="EMBL" id="JACIJM010000012">
    <property type="protein sequence ID" value="MBB5723630.1"/>
    <property type="molecule type" value="Genomic_DNA"/>
</dbReference>
<organism evidence="3 4">
    <name type="scientific">Yoonia ponticola</name>
    <dbReference type="NCBI Taxonomy" id="1524255"/>
    <lineage>
        <taxon>Bacteria</taxon>
        <taxon>Pseudomonadati</taxon>
        <taxon>Pseudomonadota</taxon>
        <taxon>Alphaproteobacteria</taxon>
        <taxon>Rhodobacterales</taxon>
        <taxon>Paracoccaceae</taxon>
        <taxon>Yoonia</taxon>
    </lineage>
</organism>
<feature type="transmembrane region" description="Helical" evidence="1">
    <location>
        <begin position="12"/>
        <end position="29"/>
    </location>
</feature>
<feature type="transmembrane region" description="Helical" evidence="1">
    <location>
        <begin position="118"/>
        <end position="137"/>
    </location>
</feature>
<comment type="caution">
    <text evidence="3">The sequence shown here is derived from an EMBL/GenBank/DDBJ whole genome shotgun (WGS) entry which is preliminary data.</text>
</comment>